<dbReference type="GO" id="GO:0002161">
    <property type="term" value="F:aminoacyl-tRNA deacylase activity"/>
    <property type="evidence" value="ECO:0007669"/>
    <property type="project" value="InterPro"/>
</dbReference>
<evidence type="ECO:0000259" key="5">
    <source>
        <dbReference type="Pfam" id="PF04073"/>
    </source>
</evidence>
<dbReference type="InterPro" id="IPR036754">
    <property type="entry name" value="YbaK/aa-tRNA-synt-asso_dom_sf"/>
</dbReference>
<dbReference type="InterPro" id="IPR004369">
    <property type="entry name" value="Prolyl-tRNA_editing_YbaK/EbsC"/>
</dbReference>
<gene>
    <name evidence="6" type="primary">ybaK</name>
    <name evidence="6" type="ORF">SG35_015740</name>
</gene>
<dbReference type="Proteomes" id="UP000032568">
    <property type="component" value="Chromosome"/>
</dbReference>
<proteinExistence type="inferred from homology"/>
<dbReference type="GO" id="GO:0006412">
    <property type="term" value="P:translation"/>
    <property type="evidence" value="ECO:0007669"/>
    <property type="project" value="UniProtKB-KW"/>
</dbReference>
<evidence type="ECO:0000313" key="7">
    <source>
        <dbReference type="Proteomes" id="UP000032568"/>
    </source>
</evidence>
<dbReference type="EMBL" id="CP059735">
    <property type="protein sequence ID" value="WDD96824.1"/>
    <property type="molecule type" value="Genomic_DNA"/>
</dbReference>
<reference evidence="6 7" key="2">
    <citation type="journal article" date="2022" name="Mar. Drugs">
        <title>Bioassay-Guided Fractionation Leads to the Detection of Cholic Acid Generated by the Rare Thalassomonas sp.</title>
        <authorList>
            <person name="Pheiffer F."/>
            <person name="Schneider Y.K."/>
            <person name="Hansen E.H."/>
            <person name="Andersen J.H."/>
            <person name="Isaksson J."/>
            <person name="Busche T."/>
            <person name="R C."/>
            <person name="Kalinowski J."/>
            <person name="Zyl L.V."/>
            <person name="Trindade M."/>
        </authorList>
    </citation>
    <scope>NUCLEOTIDE SEQUENCE [LARGE SCALE GENOMIC DNA]</scope>
    <source>
        <strain evidence="6 7">A5K-106</strain>
    </source>
</reference>
<dbReference type="CDD" id="cd00002">
    <property type="entry name" value="YbaK_deacylase"/>
    <property type="match status" value="1"/>
</dbReference>
<keyword evidence="7" id="KW-1185">Reference proteome</keyword>
<dbReference type="PANTHER" id="PTHR30411:SF0">
    <property type="entry name" value="CYS-TRNA(PRO)_CYS-TRNA(CYS) DEACYLASE YBAK"/>
    <property type="match status" value="1"/>
</dbReference>
<evidence type="ECO:0000313" key="6">
    <source>
        <dbReference type="EMBL" id="WDD96824.1"/>
    </source>
</evidence>
<evidence type="ECO:0000256" key="3">
    <source>
        <dbReference type="ARBA" id="ARBA00023239"/>
    </source>
</evidence>
<organism evidence="6 7">
    <name type="scientific">Thalassomonas actiniarum</name>
    <dbReference type="NCBI Taxonomy" id="485447"/>
    <lineage>
        <taxon>Bacteria</taxon>
        <taxon>Pseudomonadati</taxon>
        <taxon>Pseudomonadota</taxon>
        <taxon>Gammaproteobacteria</taxon>
        <taxon>Alteromonadales</taxon>
        <taxon>Colwelliaceae</taxon>
        <taxon>Thalassomonas</taxon>
    </lineage>
</organism>
<dbReference type="GO" id="GO:0016829">
    <property type="term" value="F:lyase activity"/>
    <property type="evidence" value="ECO:0007669"/>
    <property type="project" value="UniProtKB-KW"/>
</dbReference>
<name>A0AAE9YM53_9GAMM</name>
<dbReference type="InterPro" id="IPR007214">
    <property type="entry name" value="YbaK/aa-tRNA-synth-assoc-dom"/>
</dbReference>
<sequence length="157" mass="16849">MTPAVNSAKKHNIAFTLHQYQHEASSASFGLEAAEKLSVTPEKIFKTLVVSTQDKQLAVAIVPVMQQLDLKAMAKALHCKKVTMADKAQVEKSTGYVLGGVSPLGQKKNLVTVIDKSCMALATMFVSGGRRGLEIELAPKDLASLTRAAFFAISTED</sequence>
<comment type="similarity">
    <text evidence="1 4">Belongs to the prolyl-tRNA editing family. YbaK/EbsC subfamily.</text>
</comment>
<evidence type="ECO:0000256" key="1">
    <source>
        <dbReference type="ARBA" id="ARBA00009798"/>
    </source>
</evidence>
<dbReference type="PANTHER" id="PTHR30411">
    <property type="entry name" value="CYTOPLASMIC PROTEIN"/>
    <property type="match status" value="1"/>
</dbReference>
<dbReference type="AlphaFoldDB" id="A0AAE9YM53"/>
<reference evidence="6 7" key="1">
    <citation type="journal article" date="2015" name="Genome Announc.">
        <title>Draft Genome Sequences of Marine Isolates of Thalassomonas viridans and Thalassomonas actiniarum.</title>
        <authorList>
            <person name="Olonade I."/>
            <person name="van Zyl L.J."/>
            <person name="Trindade M."/>
        </authorList>
    </citation>
    <scope>NUCLEOTIDE SEQUENCE [LARGE SCALE GENOMIC DNA]</scope>
    <source>
        <strain evidence="6 7">A5K-106</strain>
    </source>
</reference>
<dbReference type="SUPFAM" id="SSF55826">
    <property type="entry name" value="YbaK/ProRS associated domain"/>
    <property type="match status" value="1"/>
</dbReference>
<keyword evidence="3 4" id="KW-0456">Lyase</keyword>
<evidence type="ECO:0000256" key="2">
    <source>
        <dbReference type="ARBA" id="ARBA00022917"/>
    </source>
</evidence>
<protein>
    <recommendedName>
        <fullName evidence="4">Cys-tRNA(Pro)/Cys-tRNA(Cys) deacylase</fullName>
        <ecNumber evidence="4">4.2.-.-</ecNumber>
    </recommendedName>
</protein>
<dbReference type="RefSeq" id="WP_044834834.1">
    <property type="nucleotide sequence ID" value="NZ_CP059735.1"/>
</dbReference>
<keyword evidence="2 4" id="KW-0648">Protein biosynthesis</keyword>
<evidence type="ECO:0000256" key="4">
    <source>
        <dbReference type="PIRNR" id="PIRNR006181"/>
    </source>
</evidence>
<dbReference type="Pfam" id="PF04073">
    <property type="entry name" value="tRNA_edit"/>
    <property type="match status" value="1"/>
</dbReference>
<dbReference type="KEGG" id="tact:SG35_015740"/>
<dbReference type="EC" id="4.2.-.-" evidence="4"/>
<dbReference type="PIRSF" id="PIRSF006181">
    <property type="entry name" value="EbsC_YbaK"/>
    <property type="match status" value="1"/>
</dbReference>
<dbReference type="Gene3D" id="3.90.960.10">
    <property type="entry name" value="YbaK/aminoacyl-tRNA synthetase-associated domain"/>
    <property type="match status" value="1"/>
</dbReference>
<feature type="domain" description="YbaK/aminoacyl-tRNA synthetase-associated" evidence="5">
    <location>
        <begin position="32"/>
        <end position="144"/>
    </location>
</feature>
<accession>A0AAE9YM53</accession>
<dbReference type="NCBIfam" id="TIGR00011">
    <property type="entry name" value="YbaK_EbsC"/>
    <property type="match status" value="1"/>
</dbReference>